<feature type="compositionally biased region" description="Polar residues" evidence="7">
    <location>
        <begin position="1195"/>
        <end position="1217"/>
    </location>
</feature>
<dbReference type="PANTHER" id="PTHR22050:SF0">
    <property type="entry name" value="TRANSMEMBRANE PROTEIN 131 HOMOLOG"/>
    <property type="match status" value="1"/>
</dbReference>
<feature type="region of interest" description="Disordered" evidence="7">
    <location>
        <begin position="1177"/>
        <end position="1371"/>
    </location>
</feature>
<comment type="similarity">
    <text evidence="2">Belongs to the TMEM131 family.</text>
</comment>
<keyword evidence="5" id="KW-1133">Transmembrane helix</keyword>
<proteinExistence type="inferred from homology"/>
<evidence type="ECO:0000256" key="1">
    <source>
        <dbReference type="ARBA" id="ARBA00004479"/>
    </source>
</evidence>
<organism evidence="14 15">
    <name type="scientific">Plectus sambesii</name>
    <dbReference type="NCBI Taxonomy" id="2011161"/>
    <lineage>
        <taxon>Eukaryota</taxon>
        <taxon>Metazoa</taxon>
        <taxon>Ecdysozoa</taxon>
        <taxon>Nematoda</taxon>
        <taxon>Chromadorea</taxon>
        <taxon>Plectida</taxon>
        <taxon>Plectina</taxon>
        <taxon>Plectoidea</taxon>
        <taxon>Plectidae</taxon>
        <taxon>Plectus</taxon>
    </lineage>
</organism>
<dbReference type="Pfam" id="PF12371">
    <property type="entry name" value="TMEM131_like_N"/>
    <property type="match status" value="1"/>
</dbReference>
<protein>
    <submittedName>
        <fullName evidence="15">Transmembrane protein 131</fullName>
    </submittedName>
</protein>
<evidence type="ECO:0000256" key="3">
    <source>
        <dbReference type="ARBA" id="ARBA00022692"/>
    </source>
</evidence>
<feature type="region of interest" description="Disordered" evidence="7">
    <location>
        <begin position="1431"/>
        <end position="1544"/>
    </location>
</feature>
<feature type="compositionally biased region" description="Polar residues" evidence="7">
    <location>
        <begin position="1431"/>
        <end position="1453"/>
    </location>
</feature>
<evidence type="ECO:0000259" key="12">
    <source>
        <dbReference type="Pfam" id="PF24499"/>
    </source>
</evidence>
<dbReference type="InterPro" id="IPR055435">
    <property type="entry name" value="Ig_TMEM131L_3"/>
</dbReference>
<feature type="domain" description="TMEM131 second Ig-like" evidence="10">
    <location>
        <begin position="177"/>
        <end position="268"/>
    </location>
</feature>
<dbReference type="InterPro" id="IPR056311">
    <property type="entry name" value="TMEM131_Ig_2"/>
</dbReference>
<feature type="compositionally biased region" description="Polar residues" evidence="7">
    <location>
        <begin position="1682"/>
        <end position="1695"/>
    </location>
</feature>
<dbReference type="GO" id="GO:0016020">
    <property type="term" value="C:membrane"/>
    <property type="evidence" value="ECO:0007669"/>
    <property type="project" value="UniProtKB-SubCell"/>
</dbReference>
<evidence type="ECO:0000256" key="4">
    <source>
        <dbReference type="ARBA" id="ARBA00022729"/>
    </source>
</evidence>
<dbReference type="InterPro" id="IPR022113">
    <property type="entry name" value="TMEM131L_N"/>
</dbReference>
<feature type="domain" description="TMEM131L fifth Ig-like" evidence="13">
    <location>
        <begin position="975"/>
        <end position="1038"/>
    </location>
</feature>
<dbReference type="Pfam" id="PF24501">
    <property type="entry name" value="Ig_TMEM131L_5"/>
    <property type="match status" value="1"/>
</dbReference>
<evidence type="ECO:0000259" key="10">
    <source>
        <dbReference type="Pfam" id="PF24495"/>
    </source>
</evidence>
<dbReference type="WBParaSite" id="PSAMB.scaffold845size40324.g9222.t2">
    <property type="protein sequence ID" value="PSAMB.scaffold845size40324.g9222.t2"/>
    <property type="gene ID" value="PSAMB.scaffold845size40324.g9222"/>
</dbReference>
<feature type="compositionally biased region" description="Basic and acidic residues" evidence="7">
    <location>
        <begin position="1308"/>
        <end position="1334"/>
    </location>
</feature>
<feature type="compositionally biased region" description="Low complexity" evidence="7">
    <location>
        <begin position="1455"/>
        <end position="1507"/>
    </location>
</feature>
<dbReference type="Pfam" id="PF24499">
    <property type="entry name" value="Ig_TMEM131L_4"/>
    <property type="match status" value="1"/>
</dbReference>
<keyword evidence="6" id="KW-0472">Membrane</keyword>
<dbReference type="Proteomes" id="UP000887566">
    <property type="component" value="Unplaced"/>
</dbReference>
<evidence type="ECO:0000256" key="5">
    <source>
        <dbReference type="ARBA" id="ARBA00022989"/>
    </source>
</evidence>
<dbReference type="Pfam" id="PF24495">
    <property type="entry name" value="Ig_TMEM131_2"/>
    <property type="match status" value="1"/>
</dbReference>
<dbReference type="PANTHER" id="PTHR22050">
    <property type="entry name" value="RW1 PROTEIN HOMOLOG"/>
    <property type="match status" value="1"/>
</dbReference>
<feature type="region of interest" description="Disordered" evidence="7">
    <location>
        <begin position="1119"/>
        <end position="1144"/>
    </location>
</feature>
<evidence type="ECO:0000256" key="7">
    <source>
        <dbReference type="SAM" id="MobiDB-lite"/>
    </source>
</evidence>
<dbReference type="InterPro" id="IPR055436">
    <property type="entry name" value="Ig_TMEM131L_4"/>
</dbReference>
<evidence type="ECO:0000259" key="11">
    <source>
        <dbReference type="Pfam" id="PF24498"/>
    </source>
</evidence>
<sequence>MVNRIVICALVLLNVAVNCLTLDEHQAAFVQTGDELHYFSDSQQLHESGSLLAQTAFMKSANAVDATAQETHASLNQLKLDPAVLRFGEHAIGVPSLQKVTVRNPTASKVRFDAISGSTVHFHCSFPEHKTVEPGDETTFDVVFLPRQEGTIENTLFVHSSLGTFTYTVAGVGRANPYRLRPFVGARIPLNGSFVSSPELHNPHSTTLRVTEMYTSGGDLHLELPDGAGVGQAPSSLWEIAPYQTKTVMRAKFIAARERNTTSFIRIRTDLKRASADDSGSYQARTQTIVVPVEVEVTGKKGLFATTDMIDFGLIKAGNESITLELRIVSTLDKSIDIEKLNVESDRADHGVRMEFGSKPPIAVKSAARGQPGAAVLIAKLTFDSKLLKTTRDPGAMSEPRLEKLTGRLVAESRGGNYKVSVPYLATVYYGQLLHNPEETAFHTTLEAPINRVVSVKNRFPFGIAIWNVSLPRSAREFFSAKLLTKVVTLAPGESKVVFSLKYLHRRREPFSSFCRLYTNVSKFDLPLVTFDGQLRITLYSIDQKQFDFGLMDAGDRRSIQFAITNENPVPITVKQFRHSLEAVSSLRLLGTPYEGRYYPVSFTTEEGAIVSIPDKLIFSDAFPGKMSSQALQVFSTFPRDMPLLRLTTLSHDPRIFFESFDANQPPLIKKGEMSYLGRIMFLPAASCLDDCYVGMPLHTTDGQWFTYGMRLPSNLAEIDAYLYQRLRKKWLAIEQAGKDVVNATVVVDSTEVKQFEVPAVGKLIWPRLMKQSVVHFPLTAVGNFTIVNLTLHNPSSLPVVVQLLPLTIYPDPEGVVHFFRDDVASPLTEPIEMNETLMFTLRDTELFNLKPDSPVPKFREQLEDILGIQIPRFTLSMILQPSMKVRVRVGFLPSDYTLRSSLLLIRNNLTVMEPVVLYGRGATVDLKISNRAARSTPLLFEIQDRHLADCHNPKRLTHKLMTTLTVRRSFLARNTGEVVINVVNMTISGKPCENYGFRILNCEPFRLKPNETHMLEVAFTPDFTSSWNEAAMQIYMHMNGTPWVYPIAASIPREWLSKCHAALPRPHFEQLMYYSCVSALIFCLVCVIACAYLEGDRIIVCALRQQLKQTRRVFDLNAPDDHQSEPLNQNVRPNGSPGARVRLPDDANRLAKAFSAVANKVLLPAGLVWRRLRGDATPKASTRPPKVKGPVTVSVKNNNQHKASRSAPSQMALSRKSSVDEQSGRETSGKATQKAKRVKQGRQRSPKSHHPPEPDHRTTSDPLSTYPTVTGDWEIAGVRKPTPINKSPSDKNYVSDVDSSRPKPRQRKDGARSDVEDVVKTDAALSRDSRADRSVSLNMMSKNKSSDQEVPSDPATSQATPVEERKAFAPLTPRLNTEPAMGLASENAAMMTGDGCSDDSEESAVPEWADAGPIGPINYDDDFATLANRTQSFATTVTKRPQETTPRASSNAVAGRTAARNRRQAAQGGEMSSSSRSESCSSVASSGSSSPSPLSASSPAMLPLPSARRRGREQVGKGTTMSSPRRQQQQRDRKTASQTTANRWGSMPAAAAGATAAASNANGVSLMQQLQEERRQRWEEYRSNRRDGLQAEEWPGFNLPLPAVAETLWDAEFEPNQFDPENIWGTPPTLNSAWPTALDGASLSSGANSEPLRGSSPTVISPLQLDRDAVTFKLNPAAQPFVSTRQGSPNYKQTTPPPADSSIVAWGPPSGSSSPTNHMTEESNAGALSLAGSLFSAGVGSIWDPLQPVDPEVSWAEAMLAEDDQKLPPGLR</sequence>
<evidence type="ECO:0000259" key="13">
    <source>
        <dbReference type="Pfam" id="PF24501"/>
    </source>
</evidence>
<feature type="signal peptide" evidence="8">
    <location>
        <begin position="1"/>
        <end position="19"/>
    </location>
</feature>
<accession>A0A914XI46</accession>
<feature type="compositionally biased region" description="Basic and acidic residues" evidence="7">
    <location>
        <begin position="1218"/>
        <end position="1229"/>
    </location>
</feature>
<feature type="domain" description="Transmembrane protein 131-like N-terminal" evidence="9">
    <location>
        <begin position="79"/>
        <end position="159"/>
    </location>
</feature>
<evidence type="ECO:0000256" key="6">
    <source>
        <dbReference type="ARBA" id="ARBA00023136"/>
    </source>
</evidence>
<dbReference type="Pfam" id="PF24498">
    <property type="entry name" value="Ig_TMEM131L_3"/>
    <property type="match status" value="1"/>
</dbReference>
<keyword evidence="4 8" id="KW-0732">Signal</keyword>
<feature type="domain" description="TMEM131L third Ig-like" evidence="11">
    <location>
        <begin position="449"/>
        <end position="530"/>
    </location>
</feature>
<dbReference type="InterPro" id="IPR013783">
    <property type="entry name" value="Ig-like_fold"/>
</dbReference>
<keyword evidence="3" id="KW-0812">Transmembrane</keyword>
<feature type="region of interest" description="Disordered" evidence="7">
    <location>
        <begin position="1681"/>
        <end position="1726"/>
    </location>
</feature>
<comment type="subcellular location">
    <subcellularLocation>
        <location evidence="1">Membrane</location>
        <topology evidence="1">Single-pass type I membrane protein</topology>
    </subcellularLocation>
</comment>
<dbReference type="InterPro" id="IPR055437">
    <property type="entry name" value="TMEM131L_Ig_5"/>
</dbReference>
<evidence type="ECO:0000313" key="14">
    <source>
        <dbReference type="Proteomes" id="UP000887566"/>
    </source>
</evidence>
<feature type="region of interest" description="Disordered" evidence="7">
    <location>
        <begin position="1642"/>
        <end position="1661"/>
    </location>
</feature>
<evidence type="ECO:0000313" key="15">
    <source>
        <dbReference type="WBParaSite" id="PSAMB.scaffold845size40324.g9222.t2"/>
    </source>
</evidence>
<evidence type="ECO:0000256" key="8">
    <source>
        <dbReference type="SAM" id="SignalP"/>
    </source>
</evidence>
<dbReference type="Gene3D" id="2.60.40.10">
    <property type="entry name" value="Immunoglobulins"/>
    <property type="match status" value="1"/>
</dbReference>
<evidence type="ECO:0000259" key="9">
    <source>
        <dbReference type="Pfam" id="PF12371"/>
    </source>
</evidence>
<name>A0A914XI46_9BILA</name>
<feature type="domain" description="TMEM131L fourth Ig-like" evidence="12">
    <location>
        <begin position="775"/>
        <end position="923"/>
    </location>
</feature>
<keyword evidence="14" id="KW-1185">Reference proteome</keyword>
<feature type="chain" id="PRO_5037940491" evidence="8">
    <location>
        <begin position="20"/>
        <end position="1773"/>
    </location>
</feature>
<dbReference type="InterPro" id="IPR039877">
    <property type="entry name" value="TMEM131-like"/>
</dbReference>
<reference evidence="15" key="1">
    <citation type="submission" date="2022-11" db="UniProtKB">
        <authorList>
            <consortium name="WormBaseParasite"/>
        </authorList>
    </citation>
    <scope>IDENTIFICATION</scope>
</reference>
<feature type="region of interest" description="Disordered" evidence="7">
    <location>
        <begin position="1391"/>
        <end position="1417"/>
    </location>
</feature>
<evidence type="ECO:0000256" key="2">
    <source>
        <dbReference type="ARBA" id="ARBA00006682"/>
    </source>
</evidence>
<feature type="compositionally biased region" description="Basic residues" evidence="7">
    <location>
        <begin position="1234"/>
        <end position="1250"/>
    </location>
</feature>
<feature type="compositionally biased region" description="Basic and acidic residues" evidence="7">
    <location>
        <begin position="1251"/>
        <end position="1260"/>
    </location>
</feature>